<feature type="domain" description="YjiS-like" evidence="1">
    <location>
        <begin position="3"/>
        <end position="38"/>
    </location>
</feature>
<evidence type="ECO:0000259" key="1">
    <source>
        <dbReference type="Pfam" id="PF06568"/>
    </source>
</evidence>
<dbReference type="EMBL" id="QGTR01000001">
    <property type="protein sequence ID" value="PWW04179.1"/>
    <property type="molecule type" value="Genomic_DNA"/>
</dbReference>
<keyword evidence="3" id="KW-1185">Reference proteome</keyword>
<name>A0A317PSN0_9HYPH</name>
<protein>
    <submittedName>
        <fullName evidence="2">Uncharacterized protein YjiS (DUF1127 family)</fullName>
    </submittedName>
</protein>
<comment type="caution">
    <text evidence="2">The sequence shown here is derived from an EMBL/GenBank/DDBJ whole genome shotgun (WGS) entry which is preliminary data.</text>
</comment>
<organism evidence="2 3">
    <name type="scientific">Hoeflea marina</name>
    <dbReference type="NCBI Taxonomy" id="274592"/>
    <lineage>
        <taxon>Bacteria</taxon>
        <taxon>Pseudomonadati</taxon>
        <taxon>Pseudomonadota</taxon>
        <taxon>Alphaproteobacteria</taxon>
        <taxon>Hyphomicrobiales</taxon>
        <taxon>Rhizobiaceae</taxon>
        <taxon>Hoeflea</taxon>
    </lineage>
</organism>
<dbReference type="OrthoDB" id="8244198at2"/>
<gene>
    <name evidence="2" type="ORF">DFR52_101871</name>
</gene>
<dbReference type="Proteomes" id="UP000246352">
    <property type="component" value="Unassembled WGS sequence"/>
</dbReference>
<evidence type="ECO:0000313" key="2">
    <source>
        <dbReference type="EMBL" id="PWW04179.1"/>
    </source>
</evidence>
<reference evidence="2 3" key="1">
    <citation type="submission" date="2018-05" db="EMBL/GenBank/DDBJ databases">
        <title>Genomic Encyclopedia of Type Strains, Phase IV (KMG-IV): sequencing the most valuable type-strain genomes for metagenomic binning, comparative biology and taxonomic classification.</title>
        <authorList>
            <person name="Goeker M."/>
        </authorList>
    </citation>
    <scope>NUCLEOTIDE SEQUENCE [LARGE SCALE GENOMIC DNA]</scope>
    <source>
        <strain evidence="2 3">DSM 16791</strain>
    </source>
</reference>
<dbReference type="AlphaFoldDB" id="A0A317PSN0"/>
<dbReference type="RefSeq" id="WP_110031128.1">
    <property type="nucleotide sequence ID" value="NZ_QGTR01000001.1"/>
</dbReference>
<dbReference type="InterPro" id="IPR009506">
    <property type="entry name" value="YjiS-like"/>
</dbReference>
<evidence type="ECO:0000313" key="3">
    <source>
        <dbReference type="Proteomes" id="UP000246352"/>
    </source>
</evidence>
<proteinExistence type="predicted"/>
<dbReference type="Pfam" id="PF06568">
    <property type="entry name" value="YjiS-like"/>
    <property type="match status" value="1"/>
</dbReference>
<accession>A0A317PSN0</accession>
<sequence length="46" mass="5377">MKLITSYASWRKYRETCSELNRLSERELGDIGMSRGDIPFVARRAL</sequence>